<dbReference type="InterPro" id="IPR058163">
    <property type="entry name" value="LysR-type_TF_proteobact-type"/>
</dbReference>
<evidence type="ECO:0000259" key="5">
    <source>
        <dbReference type="PROSITE" id="PS50931"/>
    </source>
</evidence>
<dbReference type="InterPro" id="IPR005119">
    <property type="entry name" value="LysR_subst-bd"/>
</dbReference>
<dbReference type="PANTHER" id="PTHR30537">
    <property type="entry name" value="HTH-TYPE TRANSCRIPTIONAL REGULATOR"/>
    <property type="match status" value="1"/>
</dbReference>
<reference evidence="6 7" key="1">
    <citation type="submission" date="2017-09" db="EMBL/GenBank/DDBJ databases">
        <title>Genomic, metabolic, and phenotypic characteristics of bacterial isolates from the natural microbiome of the model nematode Caenorhabditis elegans.</title>
        <authorList>
            <person name="Zimmermann J."/>
            <person name="Obeng N."/>
            <person name="Yang W."/>
            <person name="Obeng O."/>
            <person name="Kissoyan K."/>
            <person name="Pees B."/>
            <person name="Dirksen P."/>
            <person name="Hoppner M."/>
            <person name="Franke A."/>
            <person name="Rosenstiel P."/>
            <person name="Leippe M."/>
            <person name="Dierking K."/>
            <person name="Kaleta C."/>
            <person name="Schulenburg H."/>
        </authorList>
    </citation>
    <scope>NUCLEOTIDE SEQUENCE [LARGE SCALE GENOMIC DNA]</scope>
    <source>
        <strain evidence="6 7">MYb184</strain>
    </source>
</reference>
<dbReference type="EMBL" id="PCQE01000078">
    <property type="protein sequence ID" value="PRB89132.1"/>
    <property type="molecule type" value="Genomic_DNA"/>
</dbReference>
<comment type="similarity">
    <text evidence="1">Belongs to the LysR transcriptional regulatory family.</text>
</comment>
<dbReference type="InterPro" id="IPR036388">
    <property type="entry name" value="WH-like_DNA-bd_sf"/>
</dbReference>
<evidence type="ECO:0000256" key="2">
    <source>
        <dbReference type="ARBA" id="ARBA00023015"/>
    </source>
</evidence>
<dbReference type="Pfam" id="PF00126">
    <property type="entry name" value="HTH_1"/>
    <property type="match status" value="1"/>
</dbReference>
<dbReference type="Pfam" id="PF03466">
    <property type="entry name" value="LysR_substrate"/>
    <property type="match status" value="1"/>
</dbReference>
<organism evidence="6 7">
    <name type="scientific">Pseudomonas cedrina</name>
    <dbReference type="NCBI Taxonomy" id="651740"/>
    <lineage>
        <taxon>Bacteria</taxon>
        <taxon>Pseudomonadati</taxon>
        <taxon>Pseudomonadota</taxon>
        <taxon>Gammaproteobacteria</taxon>
        <taxon>Pseudomonadales</taxon>
        <taxon>Pseudomonadaceae</taxon>
        <taxon>Pseudomonas</taxon>
    </lineage>
</organism>
<feature type="domain" description="HTH lysR-type" evidence="5">
    <location>
        <begin position="2"/>
        <end position="59"/>
    </location>
</feature>
<dbReference type="SUPFAM" id="SSF53850">
    <property type="entry name" value="Periplasmic binding protein-like II"/>
    <property type="match status" value="1"/>
</dbReference>
<dbReference type="SUPFAM" id="SSF46785">
    <property type="entry name" value="Winged helix' DNA-binding domain"/>
    <property type="match status" value="1"/>
</dbReference>
<dbReference type="GO" id="GO:0043565">
    <property type="term" value="F:sequence-specific DNA binding"/>
    <property type="evidence" value="ECO:0007669"/>
    <property type="project" value="TreeGrafter"/>
</dbReference>
<keyword evidence="4" id="KW-0804">Transcription</keyword>
<evidence type="ECO:0000256" key="3">
    <source>
        <dbReference type="ARBA" id="ARBA00023125"/>
    </source>
</evidence>
<evidence type="ECO:0000256" key="4">
    <source>
        <dbReference type="ARBA" id="ARBA00023163"/>
    </source>
</evidence>
<evidence type="ECO:0000313" key="7">
    <source>
        <dbReference type="Proteomes" id="UP000239458"/>
    </source>
</evidence>
<dbReference type="PANTHER" id="PTHR30537:SF5">
    <property type="entry name" value="HTH-TYPE TRANSCRIPTIONAL ACTIVATOR TTDR-RELATED"/>
    <property type="match status" value="1"/>
</dbReference>
<sequence>MLRLDDMELFVEVVRQNSLRKAAEKLKIPVSTLSRRLSVLEKEIGVRLVRRTTRSLEVTELGNIYYQRCKPIIDEARIANQSLSDMASIPSGLLRVSMPVDFSMAYIIPLIIKYSEAYPDIFFEFDLTPRQVDLAREPLDVAIRLGEQQNSSLIARHLIDIPRYLYASPEYLRVHGYPRFPSDLCSHKCLIMNTPQERKYWALLSENEEVEVELKGRFLMNSIGMLKTLALMGEGVAMISPGVVRREVSDGALVRVLPEWRGKSLSVYALTENRLSPIKISSFIDFLCDGLRSGLS</sequence>
<keyword evidence="2" id="KW-0805">Transcription regulation</keyword>
<gene>
    <name evidence="6" type="ORF">CQ006_26380</name>
</gene>
<dbReference type="GO" id="GO:0006351">
    <property type="term" value="P:DNA-templated transcription"/>
    <property type="evidence" value="ECO:0007669"/>
    <property type="project" value="TreeGrafter"/>
</dbReference>
<dbReference type="AlphaFoldDB" id="A0A2S9D4U3"/>
<dbReference type="RefSeq" id="WP_105226126.1">
    <property type="nucleotide sequence ID" value="NZ_PCQE01000078.1"/>
</dbReference>
<evidence type="ECO:0000256" key="1">
    <source>
        <dbReference type="ARBA" id="ARBA00009437"/>
    </source>
</evidence>
<comment type="caution">
    <text evidence="6">The sequence shown here is derived from an EMBL/GenBank/DDBJ whole genome shotgun (WGS) entry which is preliminary data.</text>
</comment>
<keyword evidence="3" id="KW-0238">DNA-binding</keyword>
<dbReference type="FunFam" id="1.10.10.10:FF:000001">
    <property type="entry name" value="LysR family transcriptional regulator"/>
    <property type="match status" value="1"/>
</dbReference>
<dbReference type="Gene3D" id="3.40.190.290">
    <property type="match status" value="1"/>
</dbReference>
<accession>A0A2S9D4U3</accession>
<dbReference type="InterPro" id="IPR000847">
    <property type="entry name" value="LysR_HTH_N"/>
</dbReference>
<evidence type="ECO:0000313" key="6">
    <source>
        <dbReference type="EMBL" id="PRB89132.1"/>
    </source>
</evidence>
<name>A0A2S9D4U3_PSECE</name>
<dbReference type="InterPro" id="IPR036390">
    <property type="entry name" value="WH_DNA-bd_sf"/>
</dbReference>
<dbReference type="CDD" id="cd08422">
    <property type="entry name" value="PBP2_CrgA_like"/>
    <property type="match status" value="1"/>
</dbReference>
<dbReference type="GO" id="GO:0003700">
    <property type="term" value="F:DNA-binding transcription factor activity"/>
    <property type="evidence" value="ECO:0007669"/>
    <property type="project" value="InterPro"/>
</dbReference>
<dbReference type="Gene3D" id="1.10.10.10">
    <property type="entry name" value="Winged helix-like DNA-binding domain superfamily/Winged helix DNA-binding domain"/>
    <property type="match status" value="1"/>
</dbReference>
<proteinExistence type="inferred from homology"/>
<protein>
    <submittedName>
        <fullName evidence="6">LysR family transcriptional regulator</fullName>
    </submittedName>
</protein>
<dbReference type="Proteomes" id="UP000239458">
    <property type="component" value="Unassembled WGS sequence"/>
</dbReference>
<dbReference type="PROSITE" id="PS50931">
    <property type="entry name" value="HTH_LYSR"/>
    <property type="match status" value="1"/>
</dbReference>